<dbReference type="EMBL" id="CAJVCH010014107">
    <property type="protein sequence ID" value="CAG7677353.1"/>
    <property type="molecule type" value="Genomic_DNA"/>
</dbReference>
<dbReference type="InterPro" id="IPR018099">
    <property type="entry name" value="Purine_phosphorylase-2_CS"/>
</dbReference>
<evidence type="ECO:0000313" key="7">
    <source>
        <dbReference type="Proteomes" id="UP000708208"/>
    </source>
</evidence>
<evidence type="ECO:0000256" key="3">
    <source>
        <dbReference type="ARBA" id="ARBA00022679"/>
    </source>
</evidence>
<evidence type="ECO:0000313" key="6">
    <source>
        <dbReference type="EMBL" id="CAG7677353.1"/>
    </source>
</evidence>
<dbReference type="PANTHER" id="PTHR42679:SF2">
    <property type="entry name" value="S-METHYL-5'-THIOADENOSINE PHOSPHORYLASE"/>
    <property type="match status" value="1"/>
</dbReference>
<evidence type="ECO:0000256" key="2">
    <source>
        <dbReference type="ARBA" id="ARBA00022676"/>
    </source>
</evidence>
<dbReference type="PANTHER" id="PTHR42679">
    <property type="entry name" value="S-METHYL-5'-THIOADENOSINE PHOSPHORYLASE"/>
    <property type="match status" value="1"/>
</dbReference>
<dbReference type="GO" id="GO:0005829">
    <property type="term" value="C:cytosol"/>
    <property type="evidence" value="ECO:0007669"/>
    <property type="project" value="TreeGrafter"/>
</dbReference>
<dbReference type="InterPro" id="IPR010044">
    <property type="entry name" value="MTAP"/>
</dbReference>
<keyword evidence="2" id="KW-0328">Glycosyltransferase</keyword>
<dbReference type="OrthoDB" id="431409at2759"/>
<keyword evidence="3" id="KW-0808">Transferase</keyword>
<dbReference type="FunFam" id="3.40.50.1580:FF:000012">
    <property type="entry name" value="Probable 6-oxopurine nucleoside phosphorylase"/>
    <property type="match status" value="1"/>
</dbReference>
<accession>A0A8J2J8B6</accession>
<dbReference type="Proteomes" id="UP000708208">
    <property type="component" value="Unassembled WGS sequence"/>
</dbReference>
<dbReference type="Pfam" id="PF01048">
    <property type="entry name" value="PNP_UDP_1"/>
    <property type="match status" value="1"/>
</dbReference>
<keyword evidence="7" id="KW-1185">Reference proteome</keyword>
<evidence type="ECO:0000259" key="5">
    <source>
        <dbReference type="Pfam" id="PF01048"/>
    </source>
</evidence>
<comment type="caution">
    <text evidence="6">The sequence shown here is derived from an EMBL/GenBank/DDBJ whole genome shotgun (WGS) entry which is preliminary data.</text>
</comment>
<dbReference type="InterPro" id="IPR000845">
    <property type="entry name" value="Nucleoside_phosphorylase_d"/>
</dbReference>
<comment type="similarity">
    <text evidence="1">Belongs to the PNP/MTAP phosphorylase family.</text>
</comment>
<dbReference type="GO" id="GO:0006166">
    <property type="term" value="P:purine ribonucleoside salvage"/>
    <property type="evidence" value="ECO:0007669"/>
    <property type="project" value="UniProtKB-KW"/>
</dbReference>
<sequence>GLFSEIGIIGGTGLDDPDIMEERREEVVETVFGSPSDALIHGKISGVDCVLLARHGRKHNISPTNVNYRANIWALKNAGCTHIVVSTACGSLKEEVQPGDFVFLDNFIDRTTKRTSTFYDGVTPGAPQGILHLPMEPVFSDELRQVLVAAATELGIKYHSNGTCVTIEGPRFSSKAESNLYRSWGASVVNMTCVPESVLAKEAGLLYAAVAMATDYDCWRDTGEKVSVEGVMRTFKANSQKVTKLFKHVVPKIAEQSWDEHIENLQGLLQGSTML</sequence>
<gene>
    <name evidence="6" type="ORF">AFUS01_LOCUS2457</name>
</gene>
<feature type="non-terminal residue" evidence="6">
    <location>
        <position position="1"/>
    </location>
</feature>
<dbReference type="UniPathway" id="UPA00904">
    <property type="reaction ID" value="UER00873"/>
</dbReference>
<reference evidence="6" key="1">
    <citation type="submission" date="2021-06" db="EMBL/GenBank/DDBJ databases">
        <authorList>
            <person name="Hodson N. C."/>
            <person name="Mongue J. A."/>
            <person name="Jaron S. K."/>
        </authorList>
    </citation>
    <scope>NUCLEOTIDE SEQUENCE</scope>
</reference>
<dbReference type="GO" id="GO:0017061">
    <property type="term" value="F:S-methyl-5-thioadenosine phosphorylase activity"/>
    <property type="evidence" value="ECO:0007669"/>
    <property type="project" value="InterPro"/>
</dbReference>
<evidence type="ECO:0000256" key="1">
    <source>
        <dbReference type="ARBA" id="ARBA00006751"/>
    </source>
</evidence>
<dbReference type="CDD" id="cd09010">
    <property type="entry name" value="MTAP_SsMTAPII_like_MTIP"/>
    <property type="match status" value="1"/>
</dbReference>
<dbReference type="GO" id="GO:0019509">
    <property type="term" value="P:L-methionine salvage from methylthioadenosine"/>
    <property type="evidence" value="ECO:0007669"/>
    <property type="project" value="UniProtKB-UniPathway"/>
</dbReference>
<proteinExistence type="inferred from homology"/>
<protein>
    <recommendedName>
        <fullName evidence="5">Nucleoside phosphorylase domain-containing protein</fullName>
    </recommendedName>
</protein>
<name>A0A8J2J8B6_9HEXA</name>
<feature type="domain" description="Nucleoside phosphorylase" evidence="5">
    <location>
        <begin position="5"/>
        <end position="250"/>
    </location>
</feature>
<organism evidence="6 7">
    <name type="scientific">Allacma fusca</name>
    <dbReference type="NCBI Taxonomy" id="39272"/>
    <lineage>
        <taxon>Eukaryota</taxon>
        <taxon>Metazoa</taxon>
        <taxon>Ecdysozoa</taxon>
        <taxon>Arthropoda</taxon>
        <taxon>Hexapoda</taxon>
        <taxon>Collembola</taxon>
        <taxon>Symphypleona</taxon>
        <taxon>Sminthuridae</taxon>
        <taxon>Allacma</taxon>
    </lineage>
</organism>
<dbReference type="NCBIfam" id="TIGR01694">
    <property type="entry name" value="MTAP"/>
    <property type="match status" value="1"/>
</dbReference>
<dbReference type="HAMAP" id="MF_01963">
    <property type="entry name" value="MTAP"/>
    <property type="match status" value="1"/>
</dbReference>
<dbReference type="AlphaFoldDB" id="A0A8J2J8B6"/>
<keyword evidence="4" id="KW-0660">Purine salvage</keyword>
<evidence type="ECO:0000256" key="4">
    <source>
        <dbReference type="ARBA" id="ARBA00022726"/>
    </source>
</evidence>
<dbReference type="PROSITE" id="PS01240">
    <property type="entry name" value="PNP_MTAP_2"/>
    <property type="match status" value="1"/>
</dbReference>